<sequence>MSNLYDVIVNELNNKSISALIFLLDSGRELSFKYNNIEYAITWNEKKICLENENHDSVQKFDDAWSFIENVLVQGKTFLEVWSNIELLYLF</sequence>
<dbReference type="KEGG" id="acel:acsn021_02420"/>
<name>A0A6S6QMV8_9FIRM</name>
<gene>
    <name evidence="1" type="ORF">acsn021_02420</name>
</gene>
<protein>
    <submittedName>
        <fullName evidence="1">Uncharacterized protein</fullName>
    </submittedName>
</protein>
<evidence type="ECO:0000313" key="1">
    <source>
        <dbReference type="EMBL" id="BCJ92673.1"/>
    </source>
</evidence>
<dbReference type="Proteomes" id="UP000515561">
    <property type="component" value="Chromosome"/>
</dbReference>
<proteinExistence type="predicted"/>
<evidence type="ECO:0000313" key="2">
    <source>
        <dbReference type="Proteomes" id="UP000515561"/>
    </source>
</evidence>
<dbReference type="EMBL" id="AP023367">
    <property type="protein sequence ID" value="BCJ92673.1"/>
    <property type="molecule type" value="Genomic_DNA"/>
</dbReference>
<keyword evidence="2" id="KW-1185">Reference proteome</keyword>
<reference evidence="1 2" key="1">
    <citation type="journal article" date="2016" name="Int. J. Syst. Evol. Microbiol.">
        <title>Descriptions of Anaerotaenia torta gen. nov., sp. nov. and Anaerocolumna cellulosilytica gen. nov., sp. nov. isolated from a methanogenic reactor of cattle waste.</title>
        <authorList>
            <person name="Uek A."/>
            <person name="Ohtaki Y."/>
            <person name="Kaku N."/>
            <person name="Ueki K."/>
        </authorList>
    </citation>
    <scope>NUCLEOTIDE SEQUENCE [LARGE SCALE GENOMIC DNA]</scope>
    <source>
        <strain evidence="1 2">SN021</strain>
    </source>
</reference>
<accession>A0A6S6QMV8</accession>
<organism evidence="1 2">
    <name type="scientific">Anaerocolumna cellulosilytica</name>
    <dbReference type="NCBI Taxonomy" id="433286"/>
    <lineage>
        <taxon>Bacteria</taxon>
        <taxon>Bacillati</taxon>
        <taxon>Bacillota</taxon>
        <taxon>Clostridia</taxon>
        <taxon>Lachnospirales</taxon>
        <taxon>Lachnospiraceae</taxon>
        <taxon>Anaerocolumna</taxon>
    </lineage>
</organism>
<dbReference type="AlphaFoldDB" id="A0A6S6QMV8"/>
<dbReference type="RefSeq" id="WP_184093796.1">
    <property type="nucleotide sequence ID" value="NZ_AP023367.1"/>
</dbReference>